<feature type="domain" description="Helicase ATP-binding" evidence="15">
    <location>
        <begin position="388"/>
        <end position="567"/>
    </location>
</feature>
<dbReference type="AlphaFoldDB" id="F9WCP4"/>
<evidence type="ECO:0000256" key="14">
    <source>
        <dbReference type="SAM" id="MobiDB-lite"/>
    </source>
</evidence>
<comment type="caution">
    <text evidence="18">The sequence shown here is derived from an EMBL/GenBank/DDBJ whole genome shotgun (WGS) entry which is preliminary data.</text>
</comment>
<evidence type="ECO:0000256" key="10">
    <source>
        <dbReference type="ARBA" id="ARBA00024769"/>
    </source>
</evidence>
<keyword evidence="6" id="KW-0067">ATP-binding</keyword>
<dbReference type="GO" id="GO:0003724">
    <property type="term" value="F:RNA helicase activity"/>
    <property type="evidence" value="ECO:0007669"/>
    <property type="project" value="UniProtKB-EC"/>
</dbReference>
<comment type="function">
    <text evidence="10">ATP-dependent RNA helicase which is a subunit of the eIF4F complex involved in cap recognition and is required for mRNA binding to ribosome. In the current model of translation initiation, eIF4A unwinds RNA secondary structures in the 5'-UTR of mRNAs which is necessary to allow efficient binding of the small ribosomal subunit, and subsequent scanning for the initiator codon.</text>
</comment>
<keyword evidence="3" id="KW-0547">Nucleotide-binding</keyword>
<name>F9WCP4_TRYCI</name>
<comment type="subunit">
    <text evidence="11">eIF4F is a multi-subunit complex, the composition of which varies with external and internal environmental conditions. It is composed of at least EIF4A, EIF4E and EIF4G.</text>
</comment>
<sequence length="803" mass="92271">MDLCVIVYFTSRLNAVSFHKKKKEKTRIVGSVISSIFMSLPQTDNSGTTNDGQARGFTNDCHNEPLSYGGEARRDRWDFRFDEGADQKKKWPRDRFPQGSGERGGHQYRRHGGGPRGRGNNFKDNSYRFGRLQQQRTVDGEVGNGDANEGEQPPQEQEGTQQGRFDVGFYDRPRGRGNGRHFGGRRDDNGNERTFFKGNDNYKQQRPRRQYQFTPKYEDKKAEEHDEAPQEHEQQPPKQEQQEQPQEQEVQQRRWEPQRQQERPYQPPQNQKEHPRRHQQNQQQWNNERHANAEPAMEPISTNPNRTQRAPRFRKNCRNEREIELLFERHHQQKGISLENYASIPVDIVPRDIDPVESFEDLFVEPALALNIAKCGYKEPTPVQRYGIPVCLNGNDLMACAQTGSGKTAAFLIPVVHYILKHGVSPAKDGMSHPIAVIMAPTRELALQIYDEVRKLTFRTDIFYDVVYGGTAYPSRFENDILVACPGRLKDIFDRSNVSFSCVKFLILDEADRMLEMGFEDQIEYLVASRYSDMPPSDDRQTLMFSATFPQRILNLAKRYLRPKYYLLTVGRVGSTTKNITQRIQRVPEDEKTDKLFEILYKQKQTDLVLIFVETKRSADYLQSTLNNNGIPSTTIHGDRRQCDRETALTDFKNGIKPILVATDIASRGLDIPNVAHVIQYDLPKEMDDYTHRIGRTGRAGNKGIATSFYDRNNRNLAVDLYHYLREHDQEVPQWLENEKDAVEGERFLGVSRGGNRRLGGGGGGNREPQPASHSTWGETASRRGGHNPQQGRKESHIDDGGF</sequence>
<gene>
    <name evidence="18" type="ORF">TCIL3000_0_56050</name>
</gene>
<feature type="compositionally biased region" description="Low complexity" evidence="14">
    <location>
        <begin position="236"/>
        <end position="249"/>
    </location>
</feature>
<dbReference type="InterPro" id="IPR014001">
    <property type="entry name" value="Helicase_ATP-bd"/>
</dbReference>
<dbReference type="Pfam" id="PF00270">
    <property type="entry name" value="DEAD"/>
    <property type="match status" value="1"/>
</dbReference>
<keyword evidence="19" id="KW-1185">Reference proteome</keyword>
<dbReference type="PROSITE" id="PS51194">
    <property type="entry name" value="HELICASE_CTER"/>
    <property type="match status" value="1"/>
</dbReference>
<evidence type="ECO:0000256" key="11">
    <source>
        <dbReference type="ARBA" id="ARBA00025917"/>
    </source>
</evidence>
<evidence type="ECO:0000256" key="4">
    <source>
        <dbReference type="ARBA" id="ARBA00022801"/>
    </source>
</evidence>
<feature type="compositionally biased region" description="Gly residues" evidence="14">
    <location>
        <begin position="757"/>
        <end position="766"/>
    </location>
</feature>
<evidence type="ECO:0000259" key="17">
    <source>
        <dbReference type="PROSITE" id="PS51195"/>
    </source>
</evidence>
<feature type="region of interest" description="Disordered" evidence="14">
    <location>
        <begin position="746"/>
        <end position="803"/>
    </location>
</feature>
<dbReference type="GO" id="GO:0003676">
    <property type="term" value="F:nucleic acid binding"/>
    <property type="evidence" value="ECO:0007669"/>
    <property type="project" value="InterPro"/>
</dbReference>
<feature type="region of interest" description="Disordered" evidence="14">
    <location>
        <begin position="40"/>
        <end position="69"/>
    </location>
</feature>
<dbReference type="PROSITE" id="PS51192">
    <property type="entry name" value="HELICASE_ATP_BIND_1"/>
    <property type="match status" value="1"/>
</dbReference>
<dbReference type="FunFam" id="3.40.50.300:FF:000008">
    <property type="entry name" value="ATP-dependent RNA helicase RhlB"/>
    <property type="match status" value="1"/>
</dbReference>
<dbReference type="PROSITE" id="PS00039">
    <property type="entry name" value="DEAD_ATP_HELICASE"/>
    <property type="match status" value="1"/>
</dbReference>
<accession>F9WCP4</accession>
<dbReference type="EMBL" id="CAEQ01001748">
    <property type="protein sequence ID" value="CCD15039.1"/>
    <property type="molecule type" value="Genomic_DNA"/>
</dbReference>
<dbReference type="GO" id="GO:0016787">
    <property type="term" value="F:hydrolase activity"/>
    <property type="evidence" value="ECO:0007669"/>
    <property type="project" value="UniProtKB-KW"/>
</dbReference>
<organism evidence="18 19">
    <name type="scientific">Trypanosoma congolense (strain IL3000)</name>
    <dbReference type="NCBI Taxonomy" id="1068625"/>
    <lineage>
        <taxon>Eukaryota</taxon>
        <taxon>Discoba</taxon>
        <taxon>Euglenozoa</taxon>
        <taxon>Kinetoplastea</taxon>
        <taxon>Metakinetoplastina</taxon>
        <taxon>Trypanosomatida</taxon>
        <taxon>Trypanosomatidae</taxon>
        <taxon>Trypanosoma</taxon>
        <taxon>Nannomonas</taxon>
    </lineage>
</organism>
<feature type="region of interest" description="Disordered" evidence="14">
    <location>
        <begin position="86"/>
        <end position="286"/>
    </location>
</feature>
<dbReference type="InterPro" id="IPR011545">
    <property type="entry name" value="DEAD/DEAH_box_helicase_dom"/>
</dbReference>
<dbReference type="VEuPathDB" id="TriTrypDB:TcIL3000_0_56050"/>
<dbReference type="Gene3D" id="3.40.50.300">
    <property type="entry name" value="P-loop containing nucleotide triphosphate hydrolases"/>
    <property type="match status" value="2"/>
</dbReference>
<feature type="compositionally biased region" description="Basic and acidic residues" evidence="14">
    <location>
        <begin position="792"/>
        <end position="803"/>
    </location>
</feature>
<keyword evidence="2" id="KW-0396">Initiation factor</keyword>
<dbReference type="PANTHER" id="PTHR47958">
    <property type="entry name" value="ATP-DEPENDENT RNA HELICASE DBP3"/>
    <property type="match status" value="1"/>
</dbReference>
<feature type="compositionally biased region" description="Low complexity" evidence="14">
    <location>
        <begin position="150"/>
        <end position="163"/>
    </location>
</feature>
<evidence type="ECO:0000313" key="18">
    <source>
        <dbReference type="EMBL" id="CCD15039.1"/>
    </source>
</evidence>
<feature type="compositionally biased region" description="Basic and acidic residues" evidence="14">
    <location>
        <begin position="250"/>
        <end position="262"/>
    </location>
</feature>
<evidence type="ECO:0000256" key="7">
    <source>
        <dbReference type="ARBA" id="ARBA00022917"/>
    </source>
</evidence>
<dbReference type="GO" id="GO:0005524">
    <property type="term" value="F:ATP binding"/>
    <property type="evidence" value="ECO:0007669"/>
    <property type="project" value="UniProtKB-KW"/>
</dbReference>
<feature type="compositionally biased region" description="Polar residues" evidence="14">
    <location>
        <begin position="40"/>
        <end position="52"/>
    </location>
</feature>
<dbReference type="GO" id="GO:0003743">
    <property type="term" value="F:translation initiation factor activity"/>
    <property type="evidence" value="ECO:0007669"/>
    <property type="project" value="UniProtKB-KW"/>
</dbReference>
<evidence type="ECO:0000256" key="9">
    <source>
        <dbReference type="ARBA" id="ARBA00024417"/>
    </source>
</evidence>
<feature type="compositionally biased region" description="Basic and acidic residues" evidence="14">
    <location>
        <begin position="184"/>
        <end position="195"/>
    </location>
</feature>
<dbReference type="Pfam" id="PF00271">
    <property type="entry name" value="Helicase_C"/>
    <property type="match status" value="1"/>
</dbReference>
<reference evidence="18 19" key="2">
    <citation type="journal article" date="2012" name="Proc. Natl. Acad. Sci. U.S.A.">
        <title>Antigenic diversity is generated by distinct evolutionary mechanisms in African trypanosome species.</title>
        <authorList>
            <person name="Jackson A.P."/>
            <person name="Berry A."/>
            <person name="Aslett M."/>
            <person name="Allison H.C."/>
            <person name="Burton P."/>
            <person name="Vavrova-Anderson J."/>
            <person name="Brown R."/>
            <person name="Browne H."/>
            <person name="Corton N."/>
            <person name="Hauser H."/>
            <person name="Gamble J."/>
            <person name="Gilderthorp R."/>
            <person name="Marcello L."/>
            <person name="McQuillan J."/>
            <person name="Otto T.D."/>
            <person name="Quail M.A."/>
            <person name="Sanders M.J."/>
            <person name="van Tonder A."/>
            <person name="Ginger M.L."/>
            <person name="Field M.C."/>
            <person name="Barry J.D."/>
            <person name="Hertz-Fowler C."/>
            <person name="Berriman M."/>
        </authorList>
    </citation>
    <scope>NUCLEOTIDE SEQUENCE [LARGE SCALE GENOMIC DNA]</scope>
    <source>
        <strain evidence="18 19">IL3000</strain>
    </source>
</reference>
<feature type="short sequence motif" description="Q motif" evidence="13">
    <location>
        <begin position="357"/>
        <end position="385"/>
    </location>
</feature>
<evidence type="ECO:0000256" key="8">
    <source>
        <dbReference type="ARBA" id="ARBA00024352"/>
    </source>
</evidence>
<dbReference type="Proteomes" id="UP000000702">
    <property type="component" value="Unassembled WGS sequence"/>
</dbReference>
<keyword evidence="7" id="KW-0648">Protein biosynthesis</keyword>
<dbReference type="InterPro" id="IPR001650">
    <property type="entry name" value="Helicase_C-like"/>
</dbReference>
<evidence type="ECO:0000256" key="13">
    <source>
        <dbReference type="PROSITE-ProRule" id="PRU00552"/>
    </source>
</evidence>
<dbReference type="PROSITE" id="PS51195">
    <property type="entry name" value="Q_MOTIF"/>
    <property type="match status" value="1"/>
</dbReference>
<dbReference type="EC" id="3.6.4.13" evidence="1"/>
<evidence type="ECO:0000256" key="2">
    <source>
        <dbReference type="ARBA" id="ARBA00022540"/>
    </source>
</evidence>
<feature type="compositionally biased region" description="Basic and acidic residues" evidence="14">
    <location>
        <begin position="216"/>
        <end position="235"/>
    </location>
</feature>
<proteinExistence type="inferred from homology"/>
<dbReference type="CDD" id="cd18787">
    <property type="entry name" value="SF2_C_DEAD"/>
    <property type="match status" value="1"/>
</dbReference>
<evidence type="ECO:0000256" key="3">
    <source>
        <dbReference type="ARBA" id="ARBA00022741"/>
    </source>
</evidence>
<feature type="domain" description="Helicase C-terminal" evidence="16">
    <location>
        <begin position="579"/>
        <end position="740"/>
    </location>
</feature>
<evidence type="ECO:0000256" key="12">
    <source>
        <dbReference type="ARBA" id="ARBA00030297"/>
    </source>
</evidence>
<evidence type="ECO:0000313" key="19">
    <source>
        <dbReference type="Proteomes" id="UP000000702"/>
    </source>
</evidence>
<dbReference type="SMART" id="SM00487">
    <property type="entry name" value="DEXDc"/>
    <property type="match status" value="1"/>
</dbReference>
<dbReference type="InterPro" id="IPR014014">
    <property type="entry name" value="RNA_helicase_DEAD_Q_motif"/>
</dbReference>
<feature type="compositionally biased region" description="Basic and acidic residues" evidence="14">
    <location>
        <begin position="86"/>
        <end position="96"/>
    </location>
</feature>
<dbReference type="InterPro" id="IPR027417">
    <property type="entry name" value="P-loop_NTPase"/>
</dbReference>
<keyword evidence="5" id="KW-0347">Helicase</keyword>
<evidence type="ECO:0000256" key="1">
    <source>
        <dbReference type="ARBA" id="ARBA00012552"/>
    </source>
</evidence>
<evidence type="ECO:0000256" key="6">
    <source>
        <dbReference type="ARBA" id="ARBA00022840"/>
    </source>
</evidence>
<feature type="domain" description="DEAD-box RNA helicase Q" evidence="17">
    <location>
        <begin position="357"/>
        <end position="385"/>
    </location>
</feature>
<protein>
    <recommendedName>
        <fullName evidence="9">Probable eukaryotic initiation factor 4A</fullName>
        <ecNumber evidence="1">3.6.4.13</ecNumber>
    </recommendedName>
    <alternativeName>
        <fullName evidence="12">ATP-dependent RNA helicase eIF4A</fullName>
    </alternativeName>
</protein>
<dbReference type="InterPro" id="IPR000629">
    <property type="entry name" value="RNA-helicase_DEAD-box_CS"/>
</dbReference>
<dbReference type="SMART" id="SM00490">
    <property type="entry name" value="HELICc"/>
    <property type="match status" value="1"/>
</dbReference>
<comment type="similarity">
    <text evidence="8">Belongs to the DEAD box helicase family. eIF4A subfamily.</text>
</comment>
<evidence type="ECO:0000256" key="5">
    <source>
        <dbReference type="ARBA" id="ARBA00022806"/>
    </source>
</evidence>
<dbReference type="SUPFAM" id="SSF52540">
    <property type="entry name" value="P-loop containing nucleoside triphosphate hydrolases"/>
    <property type="match status" value="1"/>
</dbReference>
<evidence type="ECO:0000259" key="16">
    <source>
        <dbReference type="PROSITE" id="PS51194"/>
    </source>
</evidence>
<evidence type="ECO:0000259" key="15">
    <source>
        <dbReference type="PROSITE" id="PS51192"/>
    </source>
</evidence>
<keyword evidence="4" id="KW-0378">Hydrolase</keyword>
<dbReference type="OMA" id="NIAKCGY"/>
<reference evidence="19" key="1">
    <citation type="submission" date="2011-07" db="EMBL/GenBank/DDBJ databases">
        <title>Divergent evolution of antigenic variation in African trypanosomes.</title>
        <authorList>
            <person name="Jackson A.P."/>
            <person name="Berry A."/>
            <person name="Allison H.C."/>
            <person name="Burton P."/>
            <person name="Anderson J."/>
            <person name="Aslett M."/>
            <person name="Brown R."/>
            <person name="Corton N."/>
            <person name="Harris D."/>
            <person name="Hauser H."/>
            <person name="Gamble J."/>
            <person name="Gilderthorp R."/>
            <person name="McQuillan J."/>
            <person name="Quail M.A."/>
            <person name="Sanders M."/>
            <person name="Van Tonder A."/>
            <person name="Ginger M.L."/>
            <person name="Donelson J.E."/>
            <person name="Field M.C."/>
            <person name="Barry J.D."/>
            <person name="Berriman M."/>
            <person name="Hertz-Fowler C."/>
        </authorList>
    </citation>
    <scope>NUCLEOTIDE SEQUENCE [LARGE SCALE GENOMIC DNA]</scope>
    <source>
        <strain evidence="19">IL3000</strain>
    </source>
</reference>